<name>A0ACC2FLY7_DALPE</name>
<protein>
    <submittedName>
        <fullName evidence="1">Uncharacterized protein</fullName>
    </submittedName>
</protein>
<keyword evidence="2" id="KW-1185">Reference proteome</keyword>
<gene>
    <name evidence="1" type="ORF">DPEC_G00276720</name>
</gene>
<comment type="caution">
    <text evidence="1">The sequence shown here is derived from an EMBL/GenBank/DDBJ whole genome shotgun (WGS) entry which is preliminary data.</text>
</comment>
<accession>A0ACC2FLY7</accession>
<proteinExistence type="predicted"/>
<reference evidence="1" key="1">
    <citation type="submission" date="2021-05" db="EMBL/GenBank/DDBJ databases">
        <authorList>
            <person name="Pan Q."/>
            <person name="Jouanno E."/>
            <person name="Zahm M."/>
            <person name="Klopp C."/>
            <person name="Cabau C."/>
            <person name="Louis A."/>
            <person name="Berthelot C."/>
            <person name="Parey E."/>
            <person name="Roest Crollius H."/>
            <person name="Montfort J."/>
            <person name="Robinson-Rechavi M."/>
            <person name="Bouchez O."/>
            <person name="Lampietro C."/>
            <person name="Lopez Roques C."/>
            <person name="Donnadieu C."/>
            <person name="Postlethwait J."/>
            <person name="Bobe J."/>
            <person name="Dillon D."/>
            <person name="Chandos A."/>
            <person name="von Hippel F."/>
            <person name="Guiguen Y."/>
        </authorList>
    </citation>
    <scope>NUCLEOTIDE SEQUENCE</scope>
    <source>
        <strain evidence="1">YG-Jan2019</strain>
    </source>
</reference>
<sequence length="461" mass="48951">MLFSIHLLIFLWIFNAGALSADLAAEATSSNASTPNTETSSDSTPTPVSSTTPRSTAGTSGISSSRTSETPLPPLNSTTTSGTTTRPTTATTTYLTPPVSIFCPSAPCPFDSLCLNGTCQCVSGTYLTQGSCRQARVFTGQLHLIQTFNAEMSNRSSDIFRQTADDISAVLRGSLSTLTGFIRTDVVQLRPGSVVASVNNVFDLSSSATESATNTAIEKAITDCVGSCSVLRDATFNGTNLCEQSPLPCEVVSTDCFFQEGVPICSCKPGYINSLYSNKSCTACPSGQRAYGDVCVQCSFGYAGFNCNDSALLAVVVVACVLGGVLLLLLLALLLCNSWRCRSQSEKKSADLNSPYPAEGTRSSWSNIRGITPIPRASTNWDPTPIEMTEGGSTLTLVDQKSHTNGGGFRCLPKLDKKKNSYDLTTESLNTFTGKSPSRYSYLVQGHENPYFVAGDEKITL</sequence>
<evidence type="ECO:0000313" key="1">
    <source>
        <dbReference type="EMBL" id="KAJ7992265.1"/>
    </source>
</evidence>
<dbReference type="EMBL" id="CM055752">
    <property type="protein sequence ID" value="KAJ7992265.1"/>
    <property type="molecule type" value="Genomic_DNA"/>
</dbReference>
<organism evidence="1 2">
    <name type="scientific">Dallia pectoralis</name>
    <name type="common">Alaska blackfish</name>
    <dbReference type="NCBI Taxonomy" id="75939"/>
    <lineage>
        <taxon>Eukaryota</taxon>
        <taxon>Metazoa</taxon>
        <taxon>Chordata</taxon>
        <taxon>Craniata</taxon>
        <taxon>Vertebrata</taxon>
        <taxon>Euteleostomi</taxon>
        <taxon>Actinopterygii</taxon>
        <taxon>Neopterygii</taxon>
        <taxon>Teleostei</taxon>
        <taxon>Protacanthopterygii</taxon>
        <taxon>Esociformes</taxon>
        <taxon>Umbridae</taxon>
        <taxon>Dallia</taxon>
    </lineage>
</organism>
<evidence type="ECO:0000313" key="2">
    <source>
        <dbReference type="Proteomes" id="UP001157502"/>
    </source>
</evidence>
<dbReference type="Proteomes" id="UP001157502">
    <property type="component" value="Chromosome 25"/>
</dbReference>